<evidence type="ECO:0000256" key="3">
    <source>
        <dbReference type="ARBA" id="ARBA00012533"/>
    </source>
</evidence>
<evidence type="ECO:0000256" key="6">
    <source>
        <dbReference type="ARBA" id="ARBA00022679"/>
    </source>
</evidence>
<dbReference type="InterPro" id="IPR029063">
    <property type="entry name" value="SAM-dependent_MTases_sf"/>
</dbReference>
<dbReference type="GO" id="GO:0018064">
    <property type="term" value="F:protein-L-histidine N-tele-methyltransferase activity"/>
    <property type="evidence" value="ECO:0007669"/>
    <property type="project" value="UniProtKB-EC"/>
</dbReference>
<dbReference type="Proteomes" id="UP000191285">
    <property type="component" value="Unassembled WGS sequence"/>
</dbReference>
<dbReference type="PANTHER" id="PTHR14614:SF39">
    <property type="entry name" value="HISTIDINE PROTEIN METHYLTRANSFERASE 1 HOMOLOG"/>
    <property type="match status" value="1"/>
</dbReference>
<dbReference type="InterPro" id="IPR019410">
    <property type="entry name" value="Methyltransf_16"/>
</dbReference>
<dbReference type="EMBL" id="MLKD01000001">
    <property type="protein sequence ID" value="OQE31800.1"/>
    <property type="molecule type" value="Genomic_DNA"/>
</dbReference>
<evidence type="ECO:0000256" key="2">
    <source>
        <dbReference type="ARBA" id="ARBA00004496"/>
    </source>
</evidence>
<keyword evidence="7" id="KW-0949">S-adenosyl-L-methionine</keyword>
<dbReference type="STRING" id="303698.A0A1V6U0S0"/>
<evidence type="ECO:0000256" key="8">
    <source>
        <dbReference type="ARBA" id="ARBA00023242"/>
    </source>
</evidence>
<evidence type="ECO:0000256" key="9">
    <source>
        <dbReference type="ARBA" id="ARBA00038126"/>
    </source>
</evidence>
<evidence type="ECO:0000313" key="11">
    <source>
        <dbReference type="Proteomes" id="UP000191285"/>
    </source>
</evidence>
<evidence type="ECO:0000256" key="1">
    <source>
        <dbReference type="ARBA" id="ARBA00004123"/>
    </source>
</evidence>
<evidence type="ECO:0000256" key="5">
    <source>
        <dbReference type="ARBA" id="ARBA00022603"/>
    </source>
</evidence>
<keyword evidence="4" id="KW-0963">Cytoplasm</keyword>
<keyword evidence="6" id="KW-0808">Transferase</keyword>
<dbReference type="GO" id="GO:0005634">
    <property type="term" value="C:nucleus"/>
    <property type="evidence" value="ECO:0007669"/>
    <property type="project" value="UniProtKB-SubCell"/>
</dbReference>
<dbReference type="AlphaFoldDB" id="A0A1V6U0S0"/>
<dbReference type="EC" id="2.1.1.85" evidence="3"/>
<keyword evidence="11" id="KW-1185">Reference proteome</keyword>
<comment type="similarity">
    <text evidence="9">Belongs to the methyltransferase superfamily. METTL18 family.</text>
</comment>
<sequence>MAFSFGFSGDDIDIDDTEINNEASVVAPTHGVSNSLPELVKANKHDMNEWLSVLPSQLYYNRLAISGTPIVIARREIFDIRTQLMAEDNEGHDNEELISGLEEGDLKPNFYEGGFKTWECALDLAKLVSSEHSTTQPSGSQRNAHFIELGAGTAVPSLGLFAHALSQTQVVENASVTRKIHFTFADYNESVLRLVTLPNLILTWYNAQSQTTVQESENQDIPSTTTTQDEELDITPELLDAFKADLTRRGISLDFISGAWSPEFVEFVFSSRDEADYQTLVLASETIYSPLSLLAFSETLLALLRRSGTASTTARALVAAKKVYFGVGGGVDEFLATLKNVCGDELDVQQKVDIQSEGVGRVVLEIIPAGSGA</sequence>
<dbReference type="Gene3D" id="3.40.50.150">
    <property type="entry name" value="Vaccinia Virus protein VP39"/>
    <property type="match status" value="1"/>
</dbReference>
<keyword evidence="8" id="KW-0539">Nucleus</keyword>
<gene>
    <name evidence="10" type="ORF">PENSTE_c001G03724</name>
</gene>
<comment type="subcellular location">
    <subcellularLocation>
        <location evidence="2">Cytoplasm</location>
    </subcellularLocation>
    <subcellularLocation>
        <location evidence="1">Nucleus</location>
    </subcellularLocation>
</comment>
<organism evidence="10 11">
    <name type="scientific">Penicillium steckii</name>
    <dbReference type="NCBI Taxonomy" id="303698"/>
    <lineage>
        <taxon>Eukaryota</taxon>
        <taxon>Fungi</taxon>
        <taxon>Dikarya</taxon>
        <taxon>Ascomycota</taxon>
        <taxon>Pezizomycotina</taxon>
        <taxon>Eurotiomycetes</taxon>
        <taxon>Eurotiomycetidae</taxon>
        <taxon>Eurotiales</taxon>
        <taxon>Aspergillaceae</taxon>
        <taxon>Penicillium</taxon>
    </lineage>
</organism>
<dbReference type="PANTHER" id="PTHR14614">
    <property type="entry name" value="HEPATOCELLULAR CARCINOMA-ASSOCIATED ANTIGEN"/>
    <property type="match status" value="1"/>
</dbReference>
<dbReference type="GO" id="GO:0005737">
    <property type="term" value="C:cytoplasm"/>
    <property type="evidence" value="ECO:0007669"/>
    <property type="project" value="UniProtKB-SubCell"/>
</dbReference>
<proteinExistence type="inferred from homology"/>
<evidence type="ECO:0000256" key="4">
    <source>
        <dbReference type="ARBA" id="ARBA00022490"/>
    </source>
</evidence>
<protein>
    <recommendedName>
        <fullName evidence="3">protein-histidine N-methyltransferase</fullName>
        <ecNumber evidence="3">2.1.1.85</ecNumber>
    </recommendedName>
</protein>
<dbReference type="OrthoDB" id="1723750at2759"/>
<reference evidence="11" key="1">
    <citation type="journal article" date="2017" name="Nat. Microbiol.">
        <title>Global analysis of biosynthetic gene clusters reveals vast potential of secondary metabolite production in Penicillium species.</title>
        <authorList>
            <person name="Nielsen J.C."/>
            <person name="Grijseels S."/>
            <person name="Prigent S."/>
            <person name="Ji B."/>
            <person name="Dainat J."/>
            <person name="Nielsen K.F."/>
            <person name="Frisvad J.C."/>
            <person name="Workman M."/>
            <person name="Nielsen J."/>
        </authorList>
    </citation>
    <scope>NUCLEOTIDE SEQUENCE [LARGE SCALE GENOMIC DNA]</scope>
    <source>
        <strain evidence="11">IBT 24891</strain>
    </source>
</reference>
<keyword evidence="5" id="KW-0489">Methyltransferase</keyword>
<dbReference type="GO" id="GO:0032259">
    <property type="term" value="P:methylation"/>
    <property type="evidence" value="ECO:0007669"/>
    <property type="project" value="UniProtKB-KW"/>
</dbReference>
<evidence type="ECO:0000256" key="7">
    <source>
        <dbReference type="ARBA" id="ARBA00022691"/>
    </source>
</evidence>
<accession>A0A1V6U0S0</accession>
<comment type="caution">
    <text evidence="10">The sequence shown here is derived from an EMBL/GenBank/DDBJ whole genome shotgun (WGS) entry which is preliminary data.</text>
</comment>
<name>A0A1V6U0S0_9EURO</name>
<evidence type="ECO:0000313" key="10">
    <source>
        <dbReference type="EMBL" id="OQE31800.1"/>
    </source>
</evidence>